<evidence type="ECO:0000256" key="2">
    <source>
        <dbReference type="ARBA" id="ARBA00022527"/>
    </source>
</evidence>
<dbReference type="AlphaFoldDB" id="A0A6U6LXC3"/>
<evidence type="ECO:0000259" key="9">
    <source>
        <dbReference type="PROSITE" id="PS50011"/>
    </source>
</evidence>
<dbReference type="GO" id="GO:0004674">
    <property type="term" value="F:protein serine/threonine kinase activity"/>
    <property type="evidence" value="ECO:0007669"/>
    <property type="project" value="UniProtKB-KW"/>
</dbReference>
<dbReference type="SUPFAM" id="SSF56112">
    <property type="entry name" value="Protein kinase-like (PK-like)"/>
    <property type="match status" value="1"/>
</dbReference>
<protein>
    <recommendedName>
        <fullName evidence="12">Aurora kinase</fullName>
    </recommendedName>
</protein>
<dbReference type="Gene3D" id="1.10.238.10">
    <property type="entry name" value="EF-hand"/>
    <property type="match status" value="1"/>
</dbReference>
<keyword evidence="2" id="KW-0723">Serine/threonine-protein kinase</keyword>
<accession>A0A6U6LXC3</accession>
<organism evidence="11">
    <name type="scientific">Zooxanthella nutricula</name>
    <dbReference type="NCBI Taxonomy" id="1333877"/>
    <lineage>
        <taxon>Eukaryota</taxon>
        <taxon>Sar</taxon>
        <taxon>Alveolata</taxon>
        <taxon>Dinophyceae</taxon>
        <taxon>Peridiniales</taxon>
        <taxon>Peridiniales incertae sedis</taxon>
        <taxon>Zooxanthella</taxon>
    </lineage>
</organism>
<evidence type="ECO:0000256" key="5">
    <source>
        <dbReference type="ARBA" id="ARBA00022777"/>
    </source>
</evidence>
<evidence type="ECO:0000256" key="3">
    <source>
        <dbReference type="ARBA" id="ARBA00022679"/>
    </source>
</evidence>
<keyword evidence="4" id="KW-0547">Nucleotide-binding</keyword>
<evidence type="ECO:0000256" key="8">
    <source>
        <dbReference type="SAM" id="MobiDB-lite"/>
    </source>
</evidence>
<feature type="region of interest" description="Disordered" evidence="8">
    <location>
        <begin position="909"/>
        <end position="930"/>
    </location>
</feature>
<feature type="domain" description="EF-hand" evidence="10">
    <location>
        <begin position="601"/>
        <end position="636"/>
    </location>
</feature>
<proteinExistence type="inferred from homology"/>
<evidence type="ECO:0000256" key="6">
    <source>
        <dbReference type="ARBA" id="ARBA00022840"/>
    </source>
</evidence>
<evidence type="ECO:0000259" key="10">
    <source>
        <dbReference type="PROSITE" id="PS50222"/>
    </source>
</evidence>
<name>A0A6U6LXC3_9DINO</name>
<sequence>MVDFTENVQTVTIADLGAALAGGHVGLTDVFDTLSTNRTLGPFDSLNTTSLKTTSLESTRTGRLPGRAATQLSDKPPRSAAAKASDMRPALSTAEWVASTMRLESAPPTLPTAGAEAKRPPPLSRRDRKRQETTEVLSVSAIFDEAAEKVVHRTIENPWFLESCMTHPTCRRVCFPAEHATRHKRARQDGEQAGEGDEAAHDDSTLQRFGFPDFGQAGYSLITSEEVGCADPLVGHVLGLQVALHRKTSLQRYCLQHFKGKMPGNVKATEMRSLSRSLKRLDHANVLNFLEFFEDAEYVYLMYEYFPCCTLQHLMQTQQWSQVEMVNMIREICAAVSYASNVNLAHLGFTFCHILLPQSAASGGDPLFCKVFGFGLMGVLYLDTIDHLCWAPEAVERWQQSQETGGNFVQKMEGSVRQGCDSWSIGVICYSLVAKQPPFTTEQMILLRKWQFTLSIELVDVQAKSLIEGFLNVQGDKRLRADRALHHEWVHRRWRPPAGVEEVFCKIEDFCNAPLPKRLFGRFLTRFLEAEHLRGIAKPFYSLDMQGAGFITLREMERAAKQAGRPASSAQVVHSWMTGGGPASATISLSRFAETHAEDVIDGRALRHAFESLDDDGSEEVNAEELFDALAAIDTAGELTLQQIVDYIASCEGAAEGANEDHQIDYAEFCELFPVRVQKMKDLTGRIATERSLADDQTGRFRPYSAKVEHWVTKAEGLVKTISELSLKCLERTETGNEAARAMKKEFGRIEDLLRNPPGCIPAEELEQMIAAKRKELLKQKEKEKGQAGMKDKDKKAKKDNGVDNRDVYGFDSFLQDQALQDNFVSVVAPDFRNLRTALNTTGKLTNNVDQVKAHDAAENLCTKVGLVVKKARGQLQEYMAFSEAMEEPEASLLQGTGGVQLSGRGLRVRQGEDDDDPLNQDAEGDETAGNPMLRFVSDVTARFIGH</sequence>
<evidence type="ECO:0000256" key="7">
    <source>
        <dbReference type="ARBA" id="ARBA00024334"/>
    </source>
</evidence>
<gene>
    <name evidence="11" type="ORF">BRAN1462_LOCUS20113</name>
</gene>
<dbReference type="EMBL" id="HBGW01031834">
    <property type="protein sequence ID" value="CAD9553028.1"/>
    <property type="molecule type" value="Transcribed_RNA"/>
</dbReference>
<dbReference type="SUPFAM" id="SSF47473">
    <property type="entry name" value="EF-hand"/>
    <property type="match status" value="1"/>
</dbReference>
<dbReference type="InterPro" id="IPR011992">
    <property type="entry name" value="EF-hand-dom_pair"/>
</dbReference>
<dbReference type="Gene3D" id="3.30.200.20">
    <property type="entry name" value="Phosphorylase Kinase, domain 1"/>
    <property type="match status" value="1"/>
</dbReference>
<dbReference type="InterPro" id="IPR002048">
    <property type="entry name" value="EF_hand_dom"/>
</dbReference>
<dbReference type="InterPro" id="IPR000719">
    <property type="entry name" value="Prot_kinase_dom"/>
</dbReference>
<comment type="similarity">
    <text evidence="7">Belongs to the protein kinase superfamily. Ser/Thr protein kinase family. CDPK subfamily.</text>
</comment>
<dbReference type="PANTHER" id="PTHR24349">
    <property type="entry name" value="SERINE/THREONINE-PROTEIN KINASE"/>
    <property type="match status" value="1"/>
</dbReference>
<keyword evidence="3" id="KW-0808">Transferase</keyword>
<feature type="region of interest" description="Disordered" evidence="8">
    <location>
        <begin position="105"/>
        <end position="132"/>
    </location>
</feature>
<dbReference type="PROSITE" id="PS50222">
    <property type="entry name" value="EF_HAND_2"/>
    <property type="match status" value="1"/>
</dbReference>
<keyword evidence="6" id="KW-0067">ATP-binding</keyword>
<dbReference type="Gene3D" id="1.10.510.10">
    <property type="entry name" value="Transferase(Phosphotransferase) domain 1"/>
    <property type="match status" value="1"/>
</dbReference>
<dbReference type="Pfam" id="PF00069">
    <property type="entry name" value="Pkinase"/>
    <property type="match status" value="1"/>
</dbReference>
<dbReference type="GO" id="GO:0005524">
    <property type="term" value="F:ATP binding"/>
    <property type="evidence" value="ECO:0007669"/>
    <property type="project" value="UniProtKB-KW"/>
</dbReference>
<evidence type="ECO:0008006" key="12">
    <source>
        <dbReference type="Google" id="ProtNLM"/>
    </source>
</evidence>
<dbReference type="InterPro" id="IPR050205">
    <property type="entry name" value="CDPK_Ser/Thr_kinases"/>
</dbReference>
<feature type="region of interest" description="Disordered" evidence="8">
    <location>
        <begin position="780"/>
        <end position="802"/>
    </location>
</feature>
<feature type="domain" description="Protein kinase" evidence="9">
    <location>
        <begin position="203"/>
        <end position="490"/>
    </location>
</feature>
<dbReference type="SMART" id="SM00220">
    <property type="entry name" value="S_TKc"/>
    <property type="match status" value="1"/>
</dbReference>
<evidence type="ECO:0000256" key="1">
    <source>
        <dbReference type="ARBA" id="ARBA00001946"/>
    </source>
</evidence>
<feature type="compositionally biased region" description="Acidic residues" evidence="8">
    <location>
        <begin position="913"/>
        <end position="927"/>
    </location>
</feature>
<reference evidence="11" key="1">
    <citation type="submission" date="2021-01" db="EMBL/GenBank/DDBJ databases">
        <authorList>
            <person name="Corre E."/>
            <person name="Pelletier E."/>
            <person name="Niang G."/>
            <person name="Scheremetjew M."/>
            <person name="Finn R."/>
            <person name="Kale V."/>
            <person name="Holt S."/>
            <person name="Cochrane G."/>
            <person name="Meng A."/>
            <person name="Brown T."/>
            <person name="Cohen L."/>
        </authorList>
    </citation>
    <scope>NUCLEOTIDE SEQUENCE</scope>
    <source>
        <strain evidence="11">RCC3387</strain>
    </source>
</reference>
<evidence type="ECO:0000313" key="11">
    <source>
        <dbReference type="EMBL" id="CAD9553028.1"/>
    </source>
</evidence>
<dbReference type="InterPro" id="IPR011009">
    <property type="entry name" value="Kinase-like_dom_sf"/>
</dbReference>
<keyword evidence="5" id="KW-0418">Kinase</keyword>
<evidence type="ECO:0000256" key="4">
    <source>
        <dbReference type="ARBA" id="ARBA00022741"/>
    </source>
</evidence>
<dbReference type="GO" id="GO:0005509">
    <property type="term" value="F:calcium ion binding"/>
    <property type="evidence" value="ECO:0007669"/>
    <property type="project" value="InterPro"/>
</dbReference>
<dbReference type="PROSITE" id="PS50011">
    <property type="entry name" value="PROTEIN_KINASE_DOM"/>
    <property type="match status" value="1"/>
</dbReference>
<comment type="cofactor">
    <cofactor evidence="1">
        <name>Mg(2+)</name>
        <dbReference type="ChEBI" id="CHEBI:18420"/>
    </cofactor>
</comment>
<feature type="region of interest" description="Disordered" evidence="8">
    <location>
        <begin position="54"/>
        <end position="87"/>
    </location>
</feature>